<dbReference type="SUPFAM" id="SSF47336">
    <property type="entry name" value="ACP-like"/>
    <property type="match status" value="1"/>
</dbReference>
<comment type="caution">
    <text evidence="5">The sequence shown here is derived from an EMBL/GenBank/DDBJ whole genome shotgun (WGS) entry which is preliminary data.</text>
</comment>
<dbReference type="SUPFAM" id="SSF52777">
    <property type="entry name" value="CoA-dependent acyltransferases"/>
    <property type="match status" value="1"/>
</dbReference>
<dbReference type="AlphaFoldDB" id="A0A0D7WU47"/>
<proteinExistence type="predicted"/>
<dbReference type="Gene3D" id="3.30.559.30">
    <property type="entry name" value="Nonribosomal peptide synthetase, condensation domain"/>
    <property type="match status" value="1"/>
</dbReference>
<dbReference type="PANTHER" id="PTHR45527:SF1">
    <property type="entry name" value="FATTY ACID SYNTHASE"/>
    <property type="match status" value="1"/>
</dbReference>
<evidence type="ECO:0000259" key="4">
    <source>
        <dbReference type="PROSITE" id="PS50075"/>
    </source>
</evidence>
<accession>A0A0D7WU47</accession>
<dbReference type="InterPro" id="IPR045851">
    <property type="entry name" value="AMP-bd_C_sf"/>
</dbReference>
<dbReference type="Pfam" id="PF13193">
    <property type="entry name" value="AMP-binding_C"/>
    <property type="match status" value="1"/>
</dbReference>
<dbReference type="GO" id="GO:0031177">
    <property type="term" value="F:phosphopantetheine binding"/>
    <property type="evidence" value="ECO:0007669"/>
    <property type="project" value="InterPro"/>
</dbReference>
<dbReference type="GO" id="GO:0044550">
    <property type="term" value="P:secondary metabolite biosynthetic process"/>
    <property type="evidence" value="ECO:0007669"/>
    <property type="project" value="TreeGrafter"/>
</dbReference>
<dbReference type="Gene3D" id="3.30.300.30">
    <property type="match status" value="1"/>
</dbReference>
<dbReference type="InterPro" id="IPR025110">
    <property type="entry name" value="AMP-bd_C"/>
</dbReference>
<evidence type="ECO:0000256" key="2">
    <source>
        <dbReference type="ARBA" id="ARBA00022553"/>
    </source>
</evidence>
<dbReference type="InterPro" id="IPR009081">
    <property type="entry name" value="PP-bd_ACP"/>
</dbReference>
<dbReference type="InterPro" id="IPR020806">
    <property type="entry name" value="PKS_PP-bd"/>
</dbReference>
<organism evidence="5 6">
    <name type="scientific">Paenibacillus terrae</name>
    <dbReference type="NCBI Taxonomy" id="159743"/>
    <lineage>
        <taxon>Bacteria</taxon>
        <taxon>Bacillati</taxon>
        <taxon>Bacillota</taxon>
        <taxon>Bacilli</taxon>
        <taxon>Bacillales</taxon>
        <taxon>Paenibacillaceae</taxon>
        <taxon>Paenibacillus</taxon>
    </lineage>
</organism>
<keyword evidence="2" id="KW-0597">Phosphoprotein</keyword>
<dbReference type="OrthoDB" id="9765680at2"/>
<keyword evidence="6" id="KW-1185">Reference proteome</keyword>
<evidence type="ECO:0000313" key="6">
    <source>
        <dbReference type="Proteomes" id="UP000032534"/>
    </source>
</evidence>
<keyword evidence="1" id="KW-0596">Phosphopantetheine</keyword>
<dbReference type="PANTHER" id="PTHR45527">
    <property type="entry name" value="NONRIBOSOMAL PEPTIDE SYNTHETASE"/>
    <property type="match status" value="1"/>
</dbReference>
<sequence>MEHEAVREAVVMSKSDQREQAYLCAYYVSSEALSVAELRAHLATLLPEYMIPAYFVHLNQMPLSPSGKIDRKALPKPDYSFEMEQQTPPSNEYEVALLDIWRDVIGRQHIGVNGNFFEIGGNSILLIQVHGRLSERFPDLLSIVDLFAYPTIRQLARHIENLLSKEQNTFQLSPIRFSKEVFTNGAYTPGDTVEFRLTELQVNYIMWASKQSGVDTESVLLALFLYLFSEYANTDQVSVACMSAPDIAVPIAIDLSSISNLHELFNSVGKQKTNSGFRVNRSEWQHMRLERLGNELYAAFTTSKNSSTELNRIFNLVVRLKQSGKSISLQWDYDSGKMQLHTIHSWIRSYSDLISLSMAQYLRESEEKN</sequence>
<reference evidence="5 6" key="1">
    <citation type="submission" date="2014-11" db="EMBL/GenBank/DDBJ databases">
        <title>Draft Genome Sequences of Paenibacillus polymyxa NRRL B-30509 and Paenibacillus terrae NRRL B-30644, Strains from a Poultry Environment that Produce Tridecaptin A and Paenicidins.</title>
        <authorList>
            <person name="van Belkum M.J."/>
            <person name="Lohans C.T."/>
            <person name="Vederas J.C."/>
        </authorList>
    </citation>
    <scope>NUCLEOTIDE SEQUENCE [LARGE SCALE GENOMIC DNA]</scope>
    <source>
        <strain evidence="5 6">NRRL B-30644</strain>
    </source>
</reference>
<dbReference type="GO" id="GO:0043041">
    <property type="term" value="P:amino acid activation for nonribosomal peptide biosynthetic process"/>
    <property type="evidence" value="ECO:0007669"/>
    <property type="project" value="TreeGrafter"/>
</dbReference>
<evidence type="ECO:0000256" key="3">
    <source>
        <dbReference type="ARBA" id="ARBA00022737"/>
    </source>
</evidence>
<dbReference type="SUPFAM" id="SSF56801">
    <property type="entry name" value="Acetyl-CoA synthetase-like"/>
    <property type="match status" value="1"/>
</dbReference>
<name>A0A0D7WU47_9BACL</name>
<dbReference type="GO" id="GO:0005737">
    <property type="term" value="C:cytoplasm"/>
    <property type="evidence" value="ECO:0007669"/>
    <property type="project" value="TreeGrafter"/>
</dbReference>
<evidence type="ECO:0000256" key="1">
    <source>
        <dbReference type="ARBA" id="ARBA00022450"/>
    </source>
</evidence>
<dbReference type="PROSITE" id="PS50075">
    <property type="entry name" value="CARRIER"/>
    <property type="match status" value="1"/>
</dbReference>
<gene>
    <name evidence="5" type="ORF">QD47_27755</name>
</gene>
<dbReference type="EMBL" id="JTHP01000112">
    <property type="protein sequence ID" value="KJD42529.1"/>
    <property type="molecule type" value="Genomic_DNA"/>
</dbReference>
<dbReference type="Gene3D" id="1.10.1200.10">
    <property type="entry name" value="ACP-like"/>
    <property type="match status" value="1"/>
</dbReference>
<dbReference type="Pfam" id="PF00550">
    <property type="entry name" value="PP-binding"/>
    <property type="match status" value="1"/>
</dbReference>
<protein>
    <recommendedName>
        <fullName evidence="4">Carrier domain-containing protein</fullName>
    </recommendedName>
</protein>
<dbReference type="PATRIC" id="fig|159743.3.peg.6187"/>
<keyword evidence="3" id="KW-0677">Repeat</keyword>
<dbReference type="SMART" id="SM00823">
    <property type="entry name" value="PKS_PP"/>
    <property type="match status" value="1"/>
</dbReference>
<dbReference type="Proteomes" id="UP000032534">
    <property type="component" value="Unassembled WGS sequence"/>
</dbReference>
<dbReference type="InterPro" id="IPR036736">
    <property type="entry name" value="ACP-like_sf"/>
</dbReference>
<evidence type="ECO:0000313" key="5">
    <source>
        <dbReference type="EMBL" id="KJD42529.1"/>
    </source>
</evidence>
<feature type="domain" description="Carrier" evidence="4">
    <location>
        <begin position="88"/>
        <end position="163"/>
    </location>
</feature>